<gene>
    <name evidence="1" type="ORF">L6164_009928</name>
</gene>
<name>A0ACB9PLK8_BAUVA</name>
<evidence type="ECO:0000313" key="2">
    <source>
        <dbReference type="Proteomes" id="UP000828941"/>
    </source>
</evidence>
<evidence type="ECO:0000313" key="1">
    <source>
        <dbReference type="EMBL" id="KAI4349326.1"/>
    </source>
</evidence>
<proteinExistence type="predicted"/>
<accession>A0ACB9PLK8</accession>
<organism evidence="1 2">
    <name type="scientific">Bauhinia variegata</name>
    <name type="common">Purple orchid tree</name>
    <name type="synonym">Phanera variegata</name>
    <dbReference type="NCBI Taxonomy" id="167791"/>
    <lineage>
        <taxon>Eukaryota</taxon>
        <taxon>Viridiplantae</taxon>
        <taxon>Streptophyta</taxon>
        <taxon>Embryophyta</taxon>
        <taxon>Tracheophyta</taxon>
        <taxon>Spermatophyta</taxon>
        <taxon>Magnoliopsida</taxon>
        <taxon>eudicotyledons</taxon>
        <taxon>Gunneridae</taxon>
        <taxon>Pentapetalae</taxon>
        <taxon>rosids</taxon>
        <taxon>fabids</taxon>
        <taxon>Fabales</taxon>
        <taxon>Fabaceae</taxon>
        <taxon>Cercidoideae</taxon>
        <taxon>Cercideae</taxon>
        <taxon>Bauhiniinae</taxon>
        <taxon>Bauhinia</taxon>
    </lineage>
</organism>
<dbReference type="EMBL" id="CM039429">
    <property type="protein sequence ID" value="KAI4349326.1"/>
    <property type="molecule type" value="Genomic_DNA"/>
</dbReference>
<comment type="caution">
    <text evidence="1">The sequence shown here is derived from an EMBL/GenBank/DDBJ whole genome shotgun (WGS) entry which is preliminary data.</text>
</comment>
<sequence length="616" mass="67168">MVSKSMPVVLDISSDEESGLNELSKTDYAWIKEFLGESDTESDDSEEVVVIGEVKPERKSKSSRPAVIDVDDDCVVLDGDPEDRVTTVNETEIESDELLIVGEKGPIACRDYPHPRHLCAKFPFSSTPHETHCGQCHCYVCDTLAPCLQWGTGVSHLDHCHASEKVETWKTLRKNFKLGTSAPLPASTNYTTSPYVALLQQNQVPEHDIIVLPPSSVSQSRACSQAALRSCSSLNATSENQSSGPGIMHARSLINSTIQNQVSGPNINAIPFCSSTTNYTVPDSVNPGRCQESVPTLARTRYQPHMVPRQMFRVRNTSIRRERGRGMNTLGPQFLRSNTISQRLGNAGGTVTVDLDSSGYSNYANQAQHYDQYHAATELLNIRNPNAYVWSSNNLSSHSHPSTTPPSVNCVSANTTPFESQAYGQPLSQSNDSQNFYESCIPVPGHNAPSSYVACTSGNQYGNGQHQIGTQNENGSQNVIQCGIPSQDACQQKPHEENQSEVARKADFSGFNSSWTGKTSPSNEPLVESCHLQGSGSINQGQPPNVKESNTQFGGSSNFGHLDEFEEWLFQKESSPVVAYGAVPSELNLPSPEIPQDEAGMFSFDFDTSWNGPGHV</sequence>
<protein>
    <submittedName>
        <fullName evidence="1">Uncharacterized protein</fullName>
    </submittedName>
</protein>
<dbReference type="Proteomes" id="UP000828941">
    <property type="component" value="Chromosome 4"/>
</dbReference>
<reference evidence="1 2" key="1">
    <citation type="journal article" date="2022" name="DNA Res.">
        <title>Chromosomal-level genome assembly of the orchid tree Bauhinia variegata (Leguminosae; Cercidoideae) supports the allotetraploid origin hypothesis of Bauhinia.</title>
        <authorList>
            <person name="Zhong Y."/>
            <person name="Chen Y."/>
            <person name="Zheng D."/>
            <person name="Pang J."/>
            <person name="Liu Y."/>
            <person name="Luo S."/>
            <person name="Meng S."/>
            <person name="Qian L."/>
            <person name="Wei D."/>
            <person name="Dai S."/>
            <person name="Zhou R."/>
        </authorList>
    </citation>
    <scope>NUCLEOTIDE SEQUENCE [LARGE SCALE GENOMIC DNA]</scope>
    <source>
        <strain evidence="1">BV-YZ2020</strain>
    </source>
</reference>
<keyword evidence="2" id="KW-1185">Reference proteome</keyword>